<dbReference type="InterPro" id="IPR033428">
    <property type="entry name" value="DUF5118"/>
</dbReference>
<evidence type="ECO:0000313" key="5">
    <source>
        <dbReference type="EMBL" id="MDO5989528.1"/>
    </source>
</evidence>
<reference evidence="5" key="1">
    <citation type="submission" date="2023-07" db="EMBL/GenBank/DDBJ databases">
        <title>Two novel species in the genus Flavivirga.</title>
        <authorList>
            <person name="Kwon K."/>
        </authorList>
    </citation>
    <scope>NUCLEOTIDE SEQUENCE</scope>
    <source>
        <strain evidence="5">KACC 14157</strain>
    </source>
</reference>
<organism evidence="5 6">
    <name type="scientific">Flavivirga amylovorans</name>
    <dbReference type="NCBI Taxonomy" id="870486"/>
    <lineage>
        <taxon>Bacteria</taxon>
        <taxon>Pseudomonadati</taxon>
        <taxon>Bacteroidota</taxon>
        <taxon>Flavobacteriia</taxon>
        <taxon>Flavobacteriales</taxon>
        <taxon>Flavobacteriaceae</taxon>
        <taxon>Flavivirga</taxon>
    </lineage>
</organism>
<proteinExistence type="predicted"/>
<dbReference type="Pfam" id="PF17162">
    <property type="entry name" value="DUF5118"/>
    <property type="match status" value="1"/>
</dbReference>
<feature type="domain" description="DUF5118" evidence="4">
    <location>
        <begin position="29"/>
        <end position="71"/>
    </location>
</feature>
<accession>A0ABT8X764</accession>
<comment type="caution">
    <text evidence="5">The sequence shown here is derived from an EMBL/GenBank/DDBJ whole genome shotgun (WGS) entry which is preliminary data.</text>
</comment>
<dbReference type="PANTHER" id="PTHR38478">
    <property type="entry name" value="PEPTIDASE M1A AND M12B"/>
    <property type="match status" value="1"/>
</dbReference>
<keyword evidence="5" id="KW-0645">Protease</keyword>
<feature type="signal peptide" evidence="1">
    <location>
        <begin position="1"/>
        <end position="21"/>
    </location>
</feature>
<dbReference type="Pfam" id="PF17148">
    <property type="entry name" value="DUF5117"/>
    <property type="match status" value="1"/>
</dbReference>
<evidence type="ECO:0000259" key="2">
    <source>
        <dbReference type="Pfam" id="PF16313"/>
    </source>
</evidence>
<sequence>MKKIIKIAILTFCIISTGGYAQKTTSHLRPYDEVITSETITKKGFLSVHLLKNKFYLEIPSAMLNKELLFVRHGRYGNSKQIKWIKKENKIHLIIPEIQSKAGNTIPLIKGKFIEKMTVATFPILAIGDKGLSDVIDITSLFLKTPKELHGGVMVIFDDLAFINKVLAFDAVIEVKTSKTTMSDKGSITADVDYSLVLLPEPMMPRLYDCRMGFHHDKQVPATLDNKVSRASIVRWRLEKKDPDKELSDPIKPITFYFDPVMPDKWKPYVKMGVEEWLPAFEAAGFKNAIVVKEPPVNDENWAINSMRYSYIRWVNHSKYRGHEGEGGTTASKIIDERTGEILKGDVLIGEINFLVDRYFTRCSPLDKRAQEYPFPDDLMGELIQSLTAHEAGHIFGLMDGNYGEYTYPFERMRDKKWLQEMGHTPSAMSYARDNFIVQPEDSIPPSLLIQKVGPTDLYSIRWGYTPFKEAKTPDAELPYLEKIVREQDSIPWYKYIGNTGIDYGPGVLNEIVESDNPVKATALGIQNLKRVIQLIPSATRNEPESEIKRRFYRKTLQLWIDQMESVVSLVGGYTAQYKSAGQEGSVYTPVRANRQREAVAFLNTYAFHPPLWMAPPNLIRRFSSESFENVVINSRLAIISRRQLKILFGLLDTGRLKRVEETSLTMENGYSITDLLQDLYKGLWSELESRDIKINPYRQELQIAYIIRLKAAINSVNSHYPSNFLNLAVNKYSYSNYTRAGMLSALNTLKNTIEKAIQNTNDIVTKEHLELCLLEIKSK</sequence>
<dbReference type="InterPro" id="IPR032534">
    <property type="entry name" value="EcxA_zinc-bd"/>
</dbReference>
<protein>
    <submittedName>
        <fullName evidence="5">Zinc-dependent metalloprotease</fullName>
    </submittedName>
</protein>
<dbReference type="SUPFAM" id="SSF55486">
    <property type="entry name" value="Metalloproteases ('zincins'), catalytic domain"/>
    <property type="match status" value="1"/>
</dbReference>
<name>A0ABT8X764_9FLAO</name>
<feature type="domain" description="EcxA zinc-binding" evidence="2">
    <location>
        <begin position="374"/>
        <end position="689"/>
    </location>
</feature>
<dbReference type="PANTHER" id="PTHR38478:SF1">
    <property type="entry name" value="ZINC DEPENDENT METALLOPROTEASE DOMAIN LIPOPROTEIN"/>
    <property type="match status" value="1"/>
</dbReference>
<evidence type="ECO:0000256" key="1">
    <source>
        <dbReference type="SAM" id="SignalP"/>
    </source>
</evidence>
<dbReference type="InterPro" id="IPR033413">
    <property type="entry name" value="DUF5117"/>
</dbReference>
<dbReference type="EMBL" id="JAUOEM010000009">
    <property type="protein sequence ID" value="MDO5989528.1"/>
    <property type="molecule type" value="Genomic_DNA"/>
</dbReference>
<dbReference type="Proteomes" id="UP001176891">
    <property type="component" value="Unassembled WGS sequence"/>
</dbReference>
<evidence type="ECO:0000259" key="3">
    <source>
        <dbReference type="Pfam" id="PF17148"/>
    </source>
</evidence>
<evidence type="ECO:0000259" key="4">
    <source>
        <dbReference type="Pfam" id="PF17162"/>
    </source>
</evidence>
<keyword evidence="1" id="KW-0732">Signal</keyword>
<keyword evidence="5" id="KW-0378">Hydrolase</keyword>
<dbReference type="Pfam" id="PF16313">
    <property type="entry name" value="DUF4953"/>
    <property type="match status" value="1"/>
</dbReference>
<dbReference type="RefSeq" id="WP_303284191.1">
    <property type="nucleotide sequence ID" value="NZ_BAABCZ010000002.1"/>
</dbReference>
<evidence type="ECO:0000313" key="6">
    <source>
        <dbReference type="Proteomes" id="UP001176891"/>
    </source>
</evidence>
<keyword evidence="5" id="KW-0482">Metalloprotease</keyword>
<gene>
    <name evidence="5" type="ORF">Q4Q39_19155</name>
</gene>
<dbReference type="InterPro" id="IPR034032">
    <property type="entry name" value="Zn_MMP-like_bac"/>
</dbReference>
<dbReference type="CDD" id="cd04276">
    <property type="entry name" value="ZnMc_MMP_like_2"/>
    <property type="match status" value="1"/>
</dbReference>
<keyword evidence="6" id="KW-1185">Reference proteome</keyword>
<feature type="chain" id="PRO_5045330036" evidence="1">
    <location>
        <begin position="22"/>
        <end position="780"/>
    </location>
</feature>
<feature type="domain" description="DUF5117" evidence="3">
    <location>
        <begin position="75"/>
        <end position="241"/>
    </location>
</feature>
<dbReference type="GO" id="GO:0008237">
    <property type="term" value="F:metallopeptidase activity"/>
    <property type="evidence" value="ECO:0007669"/>
    <property type="project" value="UniProtKB-KW"/>
</dbReference>